<feature type="non-terminal residue" evidence="1">
    <location>
        <position position="80"/>
    </location>
</feature>
<evidence type="ECO:0000313" key="1">
    <source>
        <dbReference type="EMBL" id="SVC37949.1"/>
    </source>
</evidence>
<dbReference type="InterPro" id="IPR037171">
    <property type="entry name" value="NagB/RpiA_transferase-like"/>
</dbReference>
<dbReference type="GO" id="GO:0046523">
    <property type="term" value="F:S-methyl-5-thioribose-1-phosphate isomerase activity"/>
    <property type="evidence" value="ECO:0007669"/>
    <property type="project" value="TreeGrafter"/>
</dbReference>
<name>A0A382LMK3_9ZZZZ</name>
<dbReference type="InterPro" id="IPR027363">
    <property type="entry name" value="M1Pi_N"/>
</dbReference>
<protein>
    <recommendedName>
        <fullName evidence="2">S-methyl-5-thioribose-1-phosphate isomerase</fullName>
    </recommendedName>
</protein>
<dbReference type="Gene3D" id="1.20.120.420">
    <property type="entry name" value="translation initiation factor eif-2b, domain 1"/>
    <property type="match status" value="1"/>
</dbReference>
<dbReference type="GO" id="GO:0019509">
    <property type="term" value="P:L-methionine salvage from methylthioadenosine"/>
    <property type="evidence" value="ECO:0007669"/>
    <property type="project" value="TreeGrafter"/>
</dbReference>
<dbReference type="AlphaFoldDB" id="A0A382LMK3"/>
<reference evidence="1" key="1">
    <citation type="submission" date="2018-05" db="EMBL/GenBank/DDBJ databases">
        <authorList>
            <person name="Lanie J.A."/>
            <person name="Ng W.-L."/>
            <person name="Kazmierczak K.M."/>
            <person name="Andrzejewski T.M."/>
            <person name="Davidsen T.M."/>
            <person name="Wayne K.J."/>
            <person name="Tettelin H."/>
            <person name="Glass J.I."/>
            <person name="Rusch D."/>
            <person name="Podicherti R."/>
            <person name="Tsui H.-C.T."/>
            <person name="Winkler M.E."/>
        </authorList>
    </citation>
    <scope>NUCLEOTIDE SEQUENCE</scope>
</reference>
<proteinExistence type="predicted"/>
<gene>
    <name evidence="1" type="ORF">METZ01_LOCUS290803</name>
</gene>
<dbReference type="SUPFAM" id="SSF100950">
    <property type="entry name" value="NagB/RpiA/CoA transferase-like"/>
    <property type="match status" value="1"/>
</dbReference>
<organism evidence="1">
    <name type="scientific">marine metagenome</name>
    <dbReference type="NCBI Taxonomy" id="408172"/>
    <lineage>
        <taxon>unclassified sequences</taxon>
        <taxon>metagenomes</taxon>
        <taxon>ecological metagenomes</taxon>
    </lineage>
</organism>
<dbReference type="PANTHER" id="PTHR43475:SF1">
    <property type="entry name" value="METHYLTHIORIBOSE-1-PHOSPHATE ISOMERASE"/>
    <property type="match status" value="1"/>
</dbReference>
<accession>A0A382LMK3</accession>
<dbReference type="EMBL" id="UINC01088055">
    <property type="protein sequence ID" value="SVC37949.1"/>
    <property type="molecule type" value="Genomic_DNA"/>
</dbReference>
<sequence>MAIPKSVVFDSGKLRILDQTLLPGTEVYLECTSVEQVVRAISNLSVRGAPAIGIAAAYGLTLGLEHSTADPLGLQQEIRD</sequence>
<dbReference type="PANTHER" id="PTHR43475">
    <property type="entry name" value="METHYLTHIORIBOSE-1-PHOSPHATE ISOMERASE"/>
    <property type="match status" value="1"/>
</dbReference>
<evidence type="ECO:0008006" key="2">
    <source>
        <dbReference type="Google" id="ProtNLM"/>
    </source>
</evidence>